<sequence>MTAPLTRAGDTAVTATFPAGRRAGTAAVVLTTPSGASAPVTFTYQPRGY</sequence>
<dbReference type="EMBL" id="JAUSRA010000001">
    <property type="protein sequence ID" value="MDP9796254.1"/>
    <property type="molecule type" value="Genomic_DNA"/>
</dbReference>
<dbReference type="RefSeq" id="WP_306832689.1">
    <property type="nucleotide sequence ID" value="NZ_JAUSRA010000001.1"/>
</dbReference>
<dbReference type="Proteomes" id="UP001240984">
    <property type="component" value="Unassembled WGS sequence"/>
</dbReference>
<protein>
    <submittedName>
        <fullName evidence="1">Uncharacterized protein</fullName>
    </submittedName>
</protein>
<keyword evidence="2" id="KW-1185">Reference proteome</keyword>
<reference evidence="1 2" key="1">
    <citation type="submission" date="2023-07" db="EMBL/GenBank/DDBJ databases">
        <title>Sequencing the genomes of 1000 actinobacteria strains.</title>
        <authorList>
            <person name="Klenk H.-P."/>
        </authorList>
    </citation>
    <scope>NUCLEOTIDE SEQUENCE [LARGE SCALE GENOMIC DNA]</scope>
    <source>
        <strain evidence="1 2">DSM 44710</strain>
    </source>
</reference>
<evidence type="ECO:0000313" key="1">
    <source>
        <dbReference type="EMBL" id="MDP9796254.1"/>
    </source>
</evidence>
<dbReference type="Gene3D" id="2.60.40.10">
    <property type="entry name" value="Immunoglobulins"/>
    <property type="match status" value="1"/>
</dbReference>
<organism evidence="1 2">
    <name type="scientific">Catenuloplanes nepalensis</name>
    <dbReference type="NCBI Taxonomy" id="587533"/>
    <lineage>
        <taxon>Bacteria</taxon>
        <taxon>Bacillati</taxon>
        <taxon>Actinomycetota</taxon>
        <taxon>Actinomycetes</taxon>
        <taxon>Micromonosporales</taxon>
        <taxon>Micromonosporaceae</taxon>
        <taxon>Catenuloplanes</taxon>
    </lineage>
</organism>
<gene>
    <name evidence="1" type="ORF">J2S43_004766</name>
</gene>
<evidence type="ECO:0000313" key="2">
    <source>
        <dbReference type="Proteomes" id="UP001240984"/>
    </source>
</evidence>
<proteinExistence type="predicted"/>
<name>A0ABT9MXT3_9ACTN</name>
<comment type="caution">
    <text evidence="1">The sequence shown here is derived from an EMBL/GenBank/DDBJ whole genome shotgun (WGS) entry which is preliminary data.</text>
</comment>
<dbReference type="InterPro" id="IPR013783">
    <property type="entry name" value="Ig-like_fold"/>
</dbReference>
<accession>A0ABT9MXT3</accession>